<keyword evidence="3" id="KW-1185">Reference proteome</keyword>
<reference evidence="2 3" key="1">
    <citation type="journal article" date="2018" name="J. Allergy Clin. Immunol.">
        <title>High-quality assembly of Dermatophagoides pteronyssinus genome and transcriptome reveals a wide range of novel allergens.</title>
        <authorList>
            <person name="Liu X.Y."/>
            <person name="Yang K.Y."/>
            <person name="Wang M.Q."/>
            <person name="Kwok J.S."/>
            <person name="Zeng X."/>
            <person name="Yang Z."/>
            <person name="Xiao X.J."/>
            <person name="Lau C.P."/>
            <person name="Li Y."/>
            <person name="Huang Z.M."/>
            <person name="Ba J.G."/>
            <person name="Yim A.K."/>
            <person name="Ouyang C.Y."/>
            <person name="Ngai S.M."/>
            <person name="Chan T.F."/>
            <person name="Leung E.L."/>
            <person name="Liu L."/>
            <person name="Liu Z.G."/>
            <person name="Tsui S.K."/>
        </authorList>
    </citation>
    <scope>NUCLEOTIDE SEQUENCE [LARGE SCALE GENOMIC DNA]</scope>
    <source>
        <strain evidence="2">Derp</strain>
    </source>
</reference>
<keyword evidence="1" id="KW-0812">Transmembrane</keyword>
<accession>A0ABQ8IPW1</accession>
<dbReference type="EMBL" id="NJHN03000131">
    <property type="protein sequence ID" value="KAH9412379.1"/>
    <property type="molecule type" value="Genomic_DNA"/>
</dbReference>
<keyword evidence="1" id="KW-0472">Membrane</keyword>
<reference evidence="2 3" key="2">
    <citation type="journal article" date="2022" name="Mol. Biol. Evol.">
        <title>Comparative Genomics Reveals Insights into the Divergent Evolution of Astigmatic Mites and Household Pest Adaptations.</title>
        <authorList>
            <person name="Xiong Q."/>
            <person name="Wan A.T."/>
            <person name="Liu X."/>
            <person name="Fung C.S."/>
            <person name="Xiao X."/>
            <person name="Malainual N."/>
            <person name="Hou J."/>
            <person name="Wang L."/>
            <person name="Wang M."/>
            <person name="Yang K.Y."/>
            <person name="Cui Y."/>
            <person name="Leung E.L."/>
            <person name="Nong W."/>
            <person name="Shin S.K."/>
            <person name="Au S.W."/>
            <person name="Jeong K.Y."/>
            <person name="Chew F.T."/>
            <person name="Hui J.H."/>
            <person name="Leung T.F."/>
            <person name="Tungtrongchitr A."/>
            <person name="Zhong N."/>
            <person name="Liu Z."/>
            <person name="Tsui S.K."/>
        </authorList>
    </citation>
    <scope>NUCLEOTIDE SEQUENCE [LARGE SCALE GENOMIC DNA]</scope>
    <source>
        <strain evidence="2">Derp</strain>
    </source>
</reference>
<evidence type="ECO:0000313" key="2">
    <source>
        <dbReference type="EMBL" id="KAH9412379.1"/>
    </source>
</evidence>
<comment type="caution">
    <text evidence="2">The sequence shown here is derived from an EMBL/GenBank/DDBJ whole genome shotgun (WGS) entry which is preliminary data.</text>
</comment>
<gene>
    <name evidence="2" type="ORF">DERP_013622</name>
</gene>
<name>A0ABQ8IPW1_DERPT</name>
<evidence type="ECO:0000313" key="3">
    <source>
        <dbReference type="Proteomes" id="UP000887458"/>
    </source>
</evidence>
<sequence>MMMNDNNRTKVIAKDIFVSSSHRSNAYIVYINPFGLVLNDNNSDKRRNDDGILFILYGLNIYPYLIINYLRLRCSLRNTFNIGFKNNVLMHIMLNDTNIKYIH</sequence>
<organism evidence="2 3">
    <name type="scientific">Dermatophagoides pteronyssinus</name>
    <name type="common">European house dust mite</name>
    <dbReference type="NCBI Taxonomy" id="6956"/>
    <lineage>
        <taxon>Eukaryota</taxon>
        <taxon>Metazoa</taxon>
        <taxon>Ecdysozoa</taxon>
        <taxon>Arthropoda</taxon>
        <taxon>Chelicerata</taxon>
        <taxon>Arachnida</taxon>
        <taxon>Acari</taxon>
        <taxon>Acariformes</taxon>
        <taxon>Sarcoptiformes</taxon>
        <taxon>Astigmata</taxon>
        <taxon>Psoroptidia</taxon>
        <taxon>Analgoidea</taxon>
        <taxon>Pyroglyphidae</taxon>
        <taxon>Dermatophagoidinae</taxon>
        <taxon>Dermatophagoides</taxon>
    </lineage>
</organism>
<evidence type="ECO:0000256" key="1">
    <source>
        <dbReference type="SAM" id="Phobius"/>
    </source>
</evidence>
<proteinExistence type="predicted"/>
<dbReference type="Proteomes" id="UP000887458">
    <property type="component" value="Unassembled WGS sequence"/>
</dbReference>
<protein>
    <submittedName>
        <fullName evidence="2">Uncharacterized protein</fullName>
    </submittedName>
</protein>
<keyword evidence="1" id="KW-1133">Transmembrane helix</keyword>
<feature type="transmembrane region" description="Helical" evidence="1">
    <location>
        <begin position="51"/>
        <end position="70"/>
    </location>
</feature>